<proteinExistence type="inferred from homology"/>
<evidence type="ECO:0000256" key="3">
    <source>
        <dbReference type="ARBA" id="ARBA00022679"/>
    </source>
</evidence>
<dbReference type="STRING" id="1434110.MSHOH_0780"/>
<dbReference type="GO" id="GO:0016757">
    <property type="term" value="F:glycosyltransferase activity"/>
    <property type="evidence" value="ECO:0007669"/>
    <property type="project" value="UniProtKB-KW"/>
</dbReference>
<dbReference type="SUPFAM" id="SSF53448">
    <property type="entry name" value="Nucleotide-diphospho-sugar transferases"/>
    <property type="match status" value="1"/>
</dbReference>
<accession>A0A0E3SD23</accession>
<dbReference type="InterPro" id="IPR029044">
    <property type="entry name" value="Nucleotide-diphossugar_trans"/>
</dbReference>
<dbReference type="InterPro" id="IPR001173">
    <property type="entry name" value="Glyco_trans_2-like"/>
</dbReference>
<dbReference type="EMBL" id="CP009516">
    <property type="protein sequence ID" value="AKB77263.1"/>
    <property type="molecule type" value="Genomic_DNA"/>
</dbReference>
<dbReference type="KEGG" id="mhor:MSHOH_0780"/>
<gene>
    <name evidence="5" type="ORF">MSHOH_0780</name>
</gene>
<evidence type="ECO:0000313" key="5">
    <source>
        <dbReference type="EMBL" id="AKB77263.1"/>
    </source>
</evidence>
<comment type="similarity">
    <text evidence="1">Belongs to the glycosyltransferase 2 family.</text>
</comment>
<organism evidence="5 6">
    <name type="scientific">Methanosarcina horonobensis HB-1 = JCM 15518</name>
    <dbReference type="NCBI Taxonomy" id="1434110"/>
    <lineage>
        <taxon>Archaea</taxon>
        <taxon>Methanobacteriati</taxon>
        <taxon>Methanobacteriota</taxon>
        <taxon>Stenosarchaea group</taxon>
        <taxon>Methanomicrobia</taxon>
        <taxon>Methanosarcinales</taxon>
        <taxon>Methanosarcinaceae</taxon>
        <taxon>Methanosarcina</taxon>
    </lineage>
</organism>
<keyword evidence="2" id="KW-0328">Glycosyltransferase</keyword>
<dbReference type="Gene3D" id="3.90.550.10">
    <property type="entry name" value="Spore Coat Polysaccharide Biosynthesis Protein SpsA, Chain A"/>
    <property type="match status" value="1"/>
</dbReference>
<dbReference type="CDD" id="cd04186">
    <property type="entry name" value="GT_2_like_c"/>
    <property type="match status" value="1"/>
</dbReference>
<evidence type="ECO:0000256" key="1">
    <source>
        <dbReference type="ARBA" id="ARBA00006739"/>
    </source>
</evidence>
<dbReference type="PANTHER" id="PTHR43179">
    <property type="entry name" value="RHAMNOSYLTRANSFERASE WBBL"/>
    <property type="match status" value="1"/>
</dbReference>
<keyword evidence="6" id="KW-1185">Reference proteome</keyword>
<dbReference type="HOGENOM" id="CLU_023845_4_1_2"/>
<evidence type="ECO:0000313" key="6">
    <source>
        <dbReference type="Proteomes" id="UP000033101"/>
    </source>
</evidence>
<keyword evidence="3 5" id="KW-0808">Transferase</keyword>
<evidence type="ECO:0000256" key="2">
    <source>
        <dbReference type="ARBA" id="ARBA00022676"/>
    </source>
</evidence>
<dbReference type="AlphaFoldDB" id="A0A0E3SD23"/>
<dbReference type="RefSeq" id="WP_048137600.1">
    <property type="nucleotide sequence ID" value="NZ_CP009516.1"/>
</dbReference>
<reference evidence="5 6" key="1">
    <citation type="submission" date="2014-07" db="EMBL/GenBank/DDBJ databases">
        <title>Methanogenic archaea and the global carbon cycle.</title>
        <authorList>
            <person name="Henriksen J.R."/>
            <person name="Luke J."/>
            <person name="Reinhart S."/>
            <person name="Benedict M.N."/>
            <person name="Youngblut N.D."/>
            <person name="Metcalf M.E."/>
            <person name="Whitaker R.J."/>
            <person name="Metcalf W.W."/>
        </authorList>
    </citation>
    <scope>NUCLEOTIDE SEQUENCE [LARGE SCALE GENOMIC DNA]</scope>
    <source>
        <strain evidence="5 6">HB-1</strain>
    </source>
</reference>
<evidence type="ECO:0000259" key="4">
    <source>
        <dbReference type="Pfam" id="PF00535"/>
    </source>
</evidence>
<dbReference type="OrthoDB" id="46222at2157"/>
<dbReference type="Pfam" id="PF00535">
    <property type="entry name" value="Glycos_transf_2"/>
    <property type="match status" value="1"/>
</dbReference>
<dbReference type="Proteomes" id="UP000033101">
    <property type="component" value="Chromosome"/>
</dbReference>
<dbReference type="PATRIC" id="fig|1434110.4.peg.956"/>
<feature type="domain" description="Glycosyltransferase 2-like" evidence="4">
    <location>
        <begin position="6"/>
        <end position="176"/>
    </location>
</feature>
<dbReference type="GeneID" id="24829934"/>
<name>A0A0E3SD23_9EURY</name>
<protein>
    <submittedName>
        <fullName evidence="5">Glycosyl transferase, group 2 family protein</fullName>
    </submittedName>
</protein>
<sequence length="297" mass="34463">MIVMLSVILLNYNQPDMTIDCIEYLLKNKTYYKDFEIIVIDNGSKDDSVVKLTNIANKYNLCFINNKENLGFAEGNNAGMRVARGEWILLLNNDTVFKEGFILKMAEAAMDNPDAAAIGPKIYYYDVPSKVWYSGGKITKYYNFIDDTSNENEHYKQVEWITGCALMINKKALEKVGLLDKDFFMYNEDVDWCIRARKAGLNLIYTPFAEIWHIGSKTTTENFKKSFQIYYGYRNKLFIIMKNSNGFEYINLIFVTLSGICLRIIESVMKGNFDSAKGYWFAMIDGLRYKPKKRFLQ</sequence>
<dbReference type="PANTHER" id="PTHR43179:SF12">
    <property type="entry name" value="GALACTOFURANOSYLTRANSFERASE GLFT2"/>
    <property type="match status" value="1"/>
</dbReference>